<dbReference type="GO" id="GO:0008033">
    <property type="term" value="P:tRNA processing"/>
    <property type="evidence" value="ECO:0007669"/>
    <property type="project" value="UniProtKB-KW"/>
</dbReference>
<evidence type="ECO:0000313" key="13">
    <source>
        <dbReference type="Proteomes" id="UP000019763"/>
    </source>
</evidence>
<dbReference type="AlphaFoldDB" id="A0A023B5L7"/>
<dbReference type="GO" id="GO:0005524">
    <property type="term" value="F:ATP binding"/>
    <property type="evidence" value="ECO:0007669"/>
    <property type="project" value="UniProtKB-KW"/>
</dbReference>
<comment type="similarity">
    <text evidence="1">Belongs to the protein kinase superfamily. BUD32 family.</text>
</comment>
<evidence type="ECO:0000313" key="12">
    <source>
        <dbReference type="EMBL" id="EZG61133.1"/>
    </source>
</evidence>
<proteinExistence type="inferred from homology"/>
<accession>A0A023B5L7</accession>
<dbReference type="OMA" id="HKLYMEY"/>
<dbReference type="PROSITE" id="PS00109">
    <property type="entry name" value="PROTEIN_KINASE_TYR"/>
    <property type="match status" value="1"/>
</dbReference>
<sequence length="259" mass="28678">MVAAEEGIDAIQLLRGAKLLFQGAESKAYIGEFLGQRVLLKERFRKRYRHQDLDAELRKLRTRSECRNIIKARNCGVSVPYILAVRPEHGLICMEYIAGLSVADYLNGTGNVSEPSLPEASKPEASKPEEACKRQVSLEQVRAIGRCAGKTICKLHDAGIIHGDLTTSNMMLRTTTADCLELDQLELVLIDLGLSHCSTSSEDRAVDLHVFTRAIRSNHCSIADQLIAGVLDGYEESSKEGAKTCQQLQVVEKRGRKRL</sequence>
<comment type="catalytic activity">
    <reaction evidence="9">
        <text>L-threonyl-[protein] + ATP = O-phospho-L-threonyl-[protein] + ADP + H(+)</text>
        <dbReference type="Rhea" id="RHEA:46608"/>
        <dbReference type="Rhea" id="RHEA-COMP:11060"/>
        <dbReference type="Rhea" id="RHEA-COMP:11605"/>
        <dbReference type="ChEBI" id="CHEBI:15378"/>
        <dbReference type="ChEBI" id="CHEBI:30013"/>
        <dbReference type="ChEBI" id="CHEBI:30616"/>
        <dbReference type="ChEBI" id="CHEBI:61977"/>
        <dbReference type="ChEBI" id="CHEBI:456216"/>
        <dbReference type="EC" id="2.7.11.1"/>
    </reaction>
</comment>
<dbReference type="GO" id="GO:0005634">
    <property type="term" value="C:nucleus"/>
    <property type="evidence" value="ECO:0007669"/>
    <property type="project" value="TreeGrafter"/>
</dbReference>
<evidence type="ECO:0000256" key="5">
    <source>
        <dbReference type="ARBA" id="ARBA00022694"/>
    </source>
</evidence>
<comment type="caution">
    <text evidence="12">The sequence shown here is derived from an EMBL/GenBank/DDBJ whole genome shotgun (WGS) entry which is preliminary data.</text>
</comment>
<dbReference type="GeneID" id="22913200"/>
<evidence type="ECO:0000256" key="1">
    <source>
        <dbReference type="ARBA" id="ARBA00010630"/>
    </source>
</evidence>
<evidence type="ECO:0000256" key="2">
    <source>
        <dbReference type="ARBA" id="ARBA00012513"/>
    </source>
</evidence>
<dbReference type="RefSeq" id="XP_011130786.1">
    <property type="nucleotide sequence ID" value="XM_011132484.1"/>
</dbReference>
<evidence type="ECO:0000256" key="6">
    <source>
        <dbReference type="ARBA" id="ARBA00022741"/>
    </source>
</evidence>
<dbReference type="SUPFAM" id="SSF56112">
    <property type="entry name" value="Protein kinase-like (PK-like)"/>
    <property type="match status" value="1"/>
</dbReference>
<keyword evidence="3" id="KW-0723">Serine/threonine-protein kinase</keyword>
<evidence type="ECO:0000259" key="11">
    <source>
        <dbReference type="PROSITE" id="PS50011"/>
    </source>
</evidence>
<dbReference type="PROSITE" id="PS50011">
    <property type="entry name" value="PROTEIN_KINASE_DOM"/>
    <property type="match status" value="1"/>
</dbReference>
<dbReference type="VEuPathDB" id="CryptoDB:GNI_089360"/>
<keyword evidence="6" id="KW-0547">Nucleotide-binding</keyword>
<evidence type="ECO:0000256" key="3">
    <source>
        <dbReference type="ARBA" id="ARBA00022527"/>
    </source>
</evidence>
<keyword evidence="8" id="KW-0067">ATP-binding</keyword>
<dbReference type="EC" id="2.7.11.1" evidence="2"/>
<dbReference type="Proteomes" id="UP000019763">
    <property type="component" value="Unassembled WGS sequence"/>
</dbReference>
<keyword evidence="7 12" id="KW-0418">Kinase</keyword>
<dbReference type="GO" id="GO:0004674">
    <property type="term" value="F:protein serine/threonine kinase activity"/>
    <property type="evidence" value="ECO:0007669"/>
    <property type="project" value="UniProtKB-KW"/>
</dbReference>
<dbReference type="eggNOG" id="KOG3087">
    <property type="taxonomic scope" value="Eukaryota"/>
</dbReference>
<evidence type="ECO:0000256" key="10">
    <source>
        <dbReference type="ARBA" id="ARBA00048679"/>
    </source>
</evidence>
<evidence type="ECO:0000256" key="4">
    <source>
        <dbReference type="ARBA" id="ARBA00022679"/>
    </source>
</evidence>
<comment type="catalytic activity">
    <reaction evidence="10">
        <text>L-seryl-[protein] + ATP = O-phospho-L-seryl-[protein] + ADP + H(+)</text>
        <dbReference type="Rhea" id="RHEA:17989"/>
        <dbReference type="Rhea" id="RHEA-COMP:9863"/>
        <dbReference type="Rhea" id="RHEA-COMP:11604"/>
        <dbReference type="ChEBI" id="CHEBI:15378"/>
        <dbReference type="ChEBI" id="CHEBI:29999"/>
        <dbReference type="ChEBI" id="CHEBI:30616"/>
        <dbReference type="ChEBI" id="CHEBI:83421"/>
        <dbReference type="ChEBI" id="CHEBI:456216"/>
        <dbReference type="EC" id="2.7.11.1"/>
    </reaction>
</comment>
<dbReference type="EMBL" id="AFNH02000669">
    <property type="protein sequence ID" value="EZG61133.1"/>
    <property type="molecule type" value="Genomic_DNA"/>
</dbReference>
<dbReference type="Pfam" id="PF06293">
    <property type="entry name" value="Kdo"/>
    <property type="match status" value="1"/>
</dbReference>
<keyword evidence="13" id="KW-1185">Reference proteome</keyword>
<organism evidence="12 13">
    <name type="scientific">Gregarina niphandrodes</name>
    <name type="common">Septate eugregarine</name>
    <dbReference type="NCBI Taxonomy" id="110365"/>
    <lineage>
        <taxon>Eukaryota</taxon>
        <taxon>Sar</taxon>
        <taxon>Alveolata</taxon>
        <taxon>Apicomplexa</taxon>
        <taxon>Conoidasida</taxon>
        <taxon>Gregarinasina</taxon>
        <taxon>Eugregarinorida</taxon>
        <taxon>Gregarinidae</taxon>
        <taxon>Gregarina</taxon>
    </lineage>
</organism>
<name>A0A023B5L7_GRENI</name>
<dbReference type="InterPro" id="IPR000719">
    <property type="entry name" value="Prot_kinase_dom"/>
</dbReference>
<keyword evidence="4" id="KW-0808">Transferase</keyword>
<keyword evidence="5" id="KW-0819">tRNA processing</keyword>
<dbReference type="OrthoDB" id="3399at2759"/>
<dbReference type="FunFam" id="3.30.200.20:FF:000201">
    <property type="entry name" value="TP53-regulating kinase isoform X1"/>
    <property type="match status" value="1"/>
</dbReference>
<reference evidence="12" key="1">
    <citation type="submission" date="2013-12" db="EMBL/GenBank/DDBJ databases">
        <authorList>
            <person name="Omoto C.K."/>
            <person name="Sibley D."/>
            <person name="Venepally P."/>
            <person name="Hadjithomas M."/>
            <person name="Karamycheva S."/>
            <person name="Brunk B."/>
            <person name="Roos D."/>
            <person name="Caler E."/>
            <person name="Lorenzi H."/>
        </authorList>
    </citation>
    <scope>NUCLEOTIDE SEQUENCE</scope>
</reference>
<evidence type="ECO:0000256" key="7">
    <source>
        <dbReference type="ARBA" id="ARBA00022777"/>
    </source>
</evidence>
<dbReference type="Gene3D" id="3.30.200.20">
    <property type="entry name" value="Phosphorylase Kinase, domain 1"/>
    <property type="match status" value="1"/>
</dbReference>
<dbReference type="GO" id="GO:0005829">
    <property type="term" value="C:cytosol"/>
    <property type="evidence" value="ECO:0007669"/>
    <property type="project" value="TreeGrafter"/>
</dbReference>
<feature type="domain" description="Protein kinase" evidence="11">
    <location>
        <begin position="14"/>
        <end position="259"/>
    </location>
</feature>
<dbReference type="NCBIfam" id="TIGR03724">
    <property type="entry name" value="arch_bud32"/>
    <property type="match status" value="1"/>
</dbReference>
<dbReference type="PANTHER" id="PTHR12209">
    <property type="entry name" value="NON-SPECIFIC SERINE/THREONINE PROTEIN KINASE"/>
    <property type="match status" value="1"/>
</dbReference>
<evidence type="ECO:0000256" key="9">
    <source>
        <dbReference type="ARBA" id="ARBA00047899"/>
    </source>
</evidence>
<dbReference type="InterPro" id="IPR022495">
    <property type="entry name" value="Bud32"/>
</dbReference>
<dbReference type="InterPro" id="IPR011009">
    <property type="entry name" value="Kinase-like_dom_sf"/>
</dbReference>
<dbReference type="Gene3D" id="1.10.510.10">
    <property type="entry name" value="Transferase(Phosphotransferase) domain 1"/>
    <property type="match status" value="1"/>
</dbReference>
<dbReference type="InterPro" id="IPR008266">
    <property type="entry name" value="Tyr_kinase_AS"/>
</dbReference>
<dbReference type="GO" id="GO:0000408">
    <property type="term" value="C:EKC/KEOPS complex"/>
    <property type="evidence" value="ECO:0007669"/>
    <property type="project" value="UniProtKB-ARBA"/>
</dbReference>
<evidence type="ECO:0000256" key="8">
    <source>
        <dbReference type="ARBA" id="ARBA00022840"/>
    </source>
</evidence>
<dbReference type="PANTHER" id="PTHR12209:SF0">
    <property type="entry name" value="EKC_KEOPS COMPLEX SUBUNIT TP53RK"/>
    <property type="match status" value="1"/>
</dbReference>
<gene>
    <name evidence="12" type="ORF">GNI_089360</name>
</gene>
<protein>
    <recommendedName>
        <fullName evidence="2">non-specific serine/threonine protein kinase</fullName>
        <ecNumber evidence="2">2.7.11.1</ecNumber>
    </recommendedName>
</protein>
<dbReference type="GO" id="GO:0070525">
    <property type="term" value="P:tRNA threonylcarbamoyladenosine metabolic process"/>
    <property type="evidence" value="ECO:0007669"/>
    <property type="project" value="TreeGrafter"/>
</dbReference>